<dbReference type="PANTHER" id="PTHR43045">
    <property type="entry name" value="SHIKIMATE TRANSPORTER"/>
    <property type="match status" value="1"/>
</dbReference>
<dbReference type="Proteomes" id="UP000268198">
    <property type="component" value="Chromosome"/>
</dbReference>
<organism evidence="9 10">
    <name type="scientific">Avibacterium volantium</name>
    <name type="common">Pasteurella volantium</name>
    <dbReference type="NCBI Taxonomy" id="762"/>
    <lineage>
        <taxon>Bacteria</taxon>
        <taxon>Pseudomonadati</taxon>
        <taxon>Pseudomonadota</taxon>
        <taxon>Gammaproteobacteria</taxon>
        <taxon>Pasteurellales</taxon>
        <taxon>Pasteurellaceae</taxon>
        <taxon>Avibacterium</taxon>
    </lineage>
</organism>
<feature type="domain" description="Major facilitator superfamily (MFS) profile" evidence="8">
    <location>
        <begin position="21"/>
        <end position="434"/>
    </location>
</feature>
<feature type="transmembrane region" description="Helical" evidence="7">
    <location>
        <begin position="286"/>
        <end position="308"/>
    </location>
</feature>
<dbReference type="PROSITE" id="PS50850">
    <property type="entry name" value="MFS"/>
    <property type="match status" value="1"/>
</dbReference>
<dbReference type="PANTHER" id="PTHR43045:SF4">
    <property type="entry name" value="TRANSPORTER YDFJ-RELATED"/>
    <property type="match status" value="1"/>
</dbReference>
<dbReference type="GO" id="GO:0005886">
    <property type="term" value="C:plasma membrane"/>
    <property type="evidence" value="ECO:0007669"/>
    <property type="project" value="UniProtKB-SubCell"/>
</dbReference>
<dbReference type="KEGG" id="avt:NCTC3438_01588"/>
<dbReference type="RefSeq" id="WP_126372690.1">
    <property type="nucleotide sequence ID" value="NZ_LR134167.1"/>
</dbReference>
<evidence type="ECO:0000313" key="9">
    <source>
        <dbReference type="EMBL" id="VEB24566.1"/>
    </source>
</evidence>
<feature type="transmembrane region" description="Helical" evidence="7">
    <location>
        <begin position="383"/>
        <end position="406"/>
    </location>
</feature>
<feature type="transmembrane region" description="Helical" evidence="7">
    <location>
        <begin position="93"/>
        <end position="112"/>
    </location>
</feature>
<feature type="transmembrane region" description="Helical" evidence="7">
    <location>
        <begin position="194"/>
        <end position="213"/>
    </location>
</feature>
<protein>
    <submittedName>
        <fullName evidence="9">Proline porter II</fullName>
    </submittedName>
</protein>
<dbReference type="AlphaFoldDB" id="A0A3S4KXQ7"/>
<feature type="transmembrane region" description="Helical" evidence="7">
    <location>
        <begin position="36"/>
        <end position="52"/>
    </location>
</feature>
<keyword evidence="3" id="KW-1003">Cell membrane</keyword>
<dbReference type="PROSITE" id="PS00216">
    <property type="entry name" value="SUGAR_TRANSPORT_1"/>
    <property type="match status" value="1"/>
</dbReference>
<feature type="transmembrane region" description="Helical" evidence="7">
    <location>
        <begin position="58"/>
        <end position="81"/>
    </location>
</feature>
<dbReference type="Pfam" id="PF07690">
    <property type="entry name" value="MFS_1"/>
    <property type="match status" value="1"/>
</dbReference>
<keyword evidence="2" id="KW-0813">Transport</keyword>
<feature type="transmembrane region" description="Helical" evidence="7">
    <location>
        <begin position="412"/>
        <end position="431"/>
    </location>
</feature>
<keyword evidence="10" id="KW-1185">Reference proteome</keyword>
<feature type="transmembrane region" description="Helical" evidence="7">
    <location>
        <begin position="254"/>
        <end position="280"/>
    </location>
</feature>
<gene>
    <name evidence="9" type="primary">proP</name>
    <name evidence="9" type="ORF">NCTC3438_01588</name>
</gene>
<comment type="subcellular location">
    <subcellularLocation>
        <location evidence="1">Cell membrane</location>
        <topology evidence="1">Multi-pass membrane protein</topology>
    </subcellularLocation>
</comment>
<dbReference type="SUPFAM" id="SSF103473">
    <property type="entry name" value="MFS general substrate transporter"/>
    <property type="match status" value="1"/>
</dbReference>
<evidence type="ECO:0000256" key="5">
    <source>
        <dbReference type="ARBA" id="ARBA00022989"/>
    </source>
</evidence>
<dbReference type="InterPro" id="IPR011701">
    <property type="entry name" value="MFS"/>
</dbReference>
<keyword evidence="6 7" id="KW-0472">Membrane</keyword>
<feature type="transmembrane region" description="Helical" evidence="7">
    <location>
        <begin position="118"/>
        <end position="139"/>
    </location>
</feature>
<evidence type="ECO:0000256" key="6">
    <source>
        <dbReference type="ARBA" id="ARBA00023136"/>
    </source>
</evidence>
<evidence type="ECO:0000313" key="10">
    <source>
        <dbReference type="Proteomes" id="UP000268198"/>
    </source>
</evidence>
<evidence type="ECO:0000256" key="7">
    <source>
        <dbReference type="SAM" id="Phobius"/>
    </source>
</evidence>
<evidence type="ECO:0000256" key="4">
    <source>
        <dbReference type="ARBA" id="ARBA00022692"/>
    </source>
</evidence>
<keyword evidence="4 7" id="KW-0812">Transmembrane</keyword>
<dbReference type="GO" id="GO:0022857">
    <property type="term" value="F:transmembrane transporter activity"/>
    <property type="evidence" value="ECO:0007669"/>
    <property type="project" value="InterPro"/>
</dbReference>
<dbReference type="InterPro" id="IPR036259">
    <property type="entry name" value="MFS_trans_sf"/>
</dbReference>
<dbReference type="PROSITE" id="PS00217">
    <property type="entry name" value="SUGAR_TRANSPORT_2"/>
    <property type="match status" value="1"/>
</dbReference>
<sequence length="445" mass="48678">MNNQNAVQASSPEFNKQLRRAKFGAAIGTSLDQMEMTLFSLASALCFGQVFFPNASPIIGLISAFGIYGVGFLVRPIGGLIFSHLGETRGRKWVLSTTVLLMGLATFSIGLIPSYDSIGIWAPILLIICRCVQGAAVGAEYTSGTTYLTEIAPIGKRGITASYVWAGASAGTVVGGLVWTVILVSLDRNDLIAWGWRIPFLLTIFVTVFAIWMRLKLHESPVFVEKQKEFKERAKQAMPLVQAWKHSRKNMLRVFGFTFPCVGHSFMYQAFLGGYIVNYVRSDGGAIFSTATAIGAVVGIFGGLFGGWLSDKIGRRKAGLIYSIIMCIFPFFAFMMANTGEPILIGLIMIFCFWFPAEGAMGVQSPQLPEIFGSRYRYSALTVAREIGAIGGGLVPMFSSIILAYFGGWQAVAIFMSLLMMITVFTTYNTVETKDRDLFAEEDAM</sequence>
<feature type="transmembrane region" description="Helical" evidence="7">
    <location>
        <begin position="343"/>
        <end position="363"/>
    </location>
</feature>
<feature type="transmembrane region" description="Helical" evidence="7">
    <location>
        <begin position="160"/>
        <end position="182"/>
    </location>
</feature>
<reference evidence="9 10" key="1">
    <citation type="submission" date="2018-12" db="EMBL/GenBank/DDBJ databases">
        <authorList>
            <consortium name="Pathogen Informatics"/>
        </authorList>
    </citation>
    <scope>NUCLEOTIDE SEQUENCE [LARGE SCALE GENOMIC DNA]</scope>
    <source>
        <strain evidence="9 10">NCTC3438</strain>
    </source>
</reference>
<dbReference type="Gene3D" id="1.20.1250.20">
    <property type="entry name" value="MFS general substrate transporter like domains"/>
    <property type="match status" value="1"/>
</dbReference>
<name>A0A3S4KXQ7_AVIVO</name>
<dbReference type="OrthoDB" id="3690818at2"/>
<dbReference type="EMBL" id="LR134167">
    <property type="protein sequence ID" value="VEB24566.1"/>
    <property type="molecule type" value="Genomic_DNA"/>
</dbReference>
<accession>A0A3S4KXQ7</accession>
<dbReference type="InterPro" id="IPR005829">
    <property type="entry name" value="Sugar_transporter_CS"/>
</dbReference>
<evidence type="ECO:0000256" key="3">
    <source>
        <dbReference type="ARBA" id="ARBA00022475"/>
    </source>
</evidence>
<proteinExistence type="predicted"/>
<feature type="transmembrane region" description="Helical" evidence="7">
    <location>
        <begin position="320"/>
        <end position="337"/>
    </location>
</feature>
<evidence type="ECO:0000256" key="2">
    <source>
        <dbReference type="ARBA" id="ARBA00022448"/>
    </source>
</evidence>
<keyword evidence="5 7" id="KW-1133">Transmembrane helix</keyword>
<dbReference type="InterPro" id="IPR020846">
    <property type="entry name" value="MFS_dom"/>
</dbReference>
<evidence type="ECO:0000256" key="1">
    <source>
        <dbReference type="ARBA" id="ARBA00004651"/>
    </source>
</evidence>
<evidence type="ECO:0000259" key="8">
    <source>
        <dbReference type="PROSITE" id="PS50850"/>
    </source>
</evidence>